<reference evidence="2" key="1">
    <citation type="journal article" date="2022" name="Mol. Ecol. Resour.">
        <title>The genomes of chicory, endive, great burdock and yacon provide insights into Asteraceae palaeo-polyploidization history and plant inulin production.</title>
        <authorList>
            <person name="Fan W."/>
            <person name="Wang S."/>
            <person name="Wang H."/>
            <person name="Wang A."/>
            <person name="Jiang F."/>
            <person name="Liu H."/>
            <person name="Zhao H."/>
            <person name="Xu D."/>
            <person name="Zhang Y."/>
        </authorList>
    </citation>
    <scope>NUCLEOTIDE SEQUENCE [LARGE SCALE GENOMIC DNA]</scope>
    <source>
        <strain evidence="2">cv. Punajuju</strain>
    </source>
</reference>
<comment type="caution">
    <text evidence="1">The sequence shown here is derived from an EMBL/GenBank/DDBJ whole genome shotgun (WGS) entry which is preliminary data.</text>
</comment>
<reference evidence="1 2" key="2">
    <citation type="journal article" date="2022" name="Mol. Ecol. Resour.">
        <title>The genomes of chicory, endive, great burdock and yacon provide insights into Asteraceae paleo-polyploidization history and plant inulin production.</title>
        <authorList>
            <person name="Fan W."/>
            <person name="Wang S."/>
            <person name="Wang H."/>
            <person name="Wang A."/>
            <person name="Jiang F."/>
            <person name="Liu H."/>
            <person name="Zhao H."/>
            <person name="Xu D."/>
            <person name="Zhang Y."/>
        </authorList>
    </citation>
    <scope>NUCLEOTIDE SEQUENCE [LARGE SCALE GENOMIC DNA]</scope>
    <source>
        <strain evidence="2">cv. Punajuju</strain>
        <tissue evidence="1">Leaves</tissue>
    </source>
</reference>
<gene>
    <name evidence="1" type="ORF">L2E82_38284</name>
</gene>
<accession>A0ACB9AF94</accession>
<name>A0ACB9AF94_CICIN</name>
<organism evidence="1 2">
    <name type="scientific">Cichorium intybus</name>
    <name type="common">Chicory</name>
    <dbReference type="NCBI Taxonomy" id="13427"/>
    <lineage>
        <taxon>Eukaryota</taxon>
        <taxon>Viridiplantae</taxon>
        <taxon>Streptophyta</taxon>
        <taxon>Embryophyta</taxon>
        <taxon>Tracheophyta</taxon>
        <taxon>Spermatophyta</taxon>
        <taxon>Magnoliopsida</taxon>
        <taxon>eudicotyledons</taxon>
        <taxon>Gunneridae</taxon>
        <taxon>Pentapetalae</taxon>
        <taxon>asterids</taxon>
        <taxon>campanulids</taxon>
        <taxon>Asterales</taxon>
        <taxon>Asteraceae</taxon>
        <taxon>Cichorioideae</taxon>
        <taxon>Cichorieae</taxon>
        <taxon>Cichoriinae</taxon>
        <taxon>Cichorium</taxon>
    </lineage>
</organism>
<evidence type="ECO:0000313" key="2">
    <source>
        <dbReference type="Proteomes" id="UP001055811"/>
    </source>
</evidence>
<evidence type="ECO:0000313" key="1">
    <source>
        <dbReference type="EMBL" id="KAI3708812.1"/>
    </source>
</evidence>
<sequence>MNSEGDDNTEYGRDLANRYSDDLRKSRMGYEHDLTDYYADQAQSFNFYGVCASGQMDLVHIPSILHTFDSTNQDLKKLRTRYAQTKKKIGSPGVLGST</sequence>
<keyword evidence="2" id="KW-1185">Reference proteome</keyword>
<proteinExistence type="predicted"/>
<dbReference type="Proteomes" id="UP001055811">
    <property type="component" value="Linkage Group LG07"/>
</dbReference>
<dbReference type="EMBL" id="CM042015">
    <property type="protein sequence ID" value="KAI3708812.1"/>
    <property type="molecule type" value="Genomic_DNA"/>
</dbReference>
<protein>
    <submittedName>
        <fullName evidence="1">Uncharacterized protein</fullName>
    </submittedName>
</protein>